<dbReference type="EMBL" id="AH013298">
    <property type="protein sequence ID" value="AAQ93511.1"/>
    <property type="molecule type" value="Genomic_DNA"/>
</dbReference>
<organism evidence="1">
    <name type="scientific">Streptomyces clavuligerus</name>
    <dbReference type="NCBI Taxonomy" id="1901"/>
    <lineage>
        <taxon>Bacteria</taxon>
        <taxon>Bacillati</taxon>
        <taxon>Actinomycetota</taxon>
        <taxon>Actinomycetes</taxon>
        <taxon>Kitasatosporales</taxon>
        <taxon>Streptomycetaceae</taxon>
        <taxon>Streptomyces</taxon>
    </lineage>
</organism>
<protein>
    <submittedName>
        <fullName evidence="1">Uncharacterized protein</fullName>
    </submittedName>
</protein>
<evidence type="ECO:0000313" key="1">
    <source>
        <dbReference type="EMBL" id="AAQ93511.1"/>
    </source>
</evidence>
<proteinExistence type="predicted"/>
<reference evidence="1" key="1">
    <citation type="submission" date="2003-09" db="EMBL/GenBank/DDBJ databases">
        <title>Characterization of pSCL2, a giant linear plasmid in Streptomyces clavuligerus.</title>
        <authorList>
            <person name="Wu W."/>
            <person name="Roy K.L."/>
        </authorList>
    </citation>
    <scope>NUCLEOTIDE SEQUENCE</scope>
    <source>
        <plasmid evidence="1">pSCL2</plasmid>
    </source>
</reference>
<sequence>MRQPSPGRPWFAPDPEVEAAGCAARVSEWRRVLTLTRTAGRDTYQLAQDEVGSRCAADHETWRQGVITRAQQDEQRRRDAVHELDIDLRLDATTGQRVRGLCARYGVTPEQFLAQLAGRAVVTGDGTVAVEPFTPS</sequence>
<accession>B5GR84</accession>
<name>Q6TMW1_STRCL</name>
<dbReference type="AlphaFoldDB" id="Q6TMW1"/>
<gene>
    <name evidence="1" type="ORF">pSCL2.2.26.2</name>
</gene>
<geneLocation type="plasmid" evidence="1">
    <name>pSCL2</name>
</geneLocation>
<accession>Q6TMW1</accession>
<keyword evidence="1" id="KW-0614">Plasmid</keyword>